<organism evidence="8 9">
    <name type="scientific">Symbiodinium natans</name>
    <dbReference type="NCBI Taxonomy" id="878477"/>
    <lineage>
        <taxon>Eukaryota</taxon>
        <taxon>Sar</taxon>
        <taxon>Alveolata</taxon>
        <taxon>Dinophyceae</taxon>
        <taxon>Suessiales</taxon>
        <taxon>Symbiodiniaceae</taxon>
        <taxon>Symbiodinium</taxon>
    </lineage>
</organism>
<evidence type="ECO:0000256" key="3">
    <source>
        <dbReference type="ARBA" id="ARBA00022989"/>
    </source>
</evidence>
<evidence type="ECO:0000256" key="6">
    <source>
        <dbReference type="SAM" id="Phobius"/>
    </source>
</evidence>
<keyword evidence="9" id="KW-1185">Reference proteome</keyword>
<feature type="transmembrane region" description="Helical" evidence="6">
    <location>
        <begin position="507"/>
        <end position="532"/>
    </location>
</feature>
<dbReference type="EMBL" id="CAJNDS010002083">
    <property type="protein sequence ID" value="CAE7314931.1"/>
    <property type="molecule type" value="Genomic_DNA"/>
</dbReference>
<reference evidence="8" key="1">
    <citation type="submission" date="2021-02" db="EMBL/GenBank/DDBJ databases">
        <authorList>
            <person name="Dougan E. K."/>
            <person name="Rhodes N."/>
            <person name="Thang M."/>
            <person name="Chan C."/>
        </authorList>
    </citation>
    <scope>NUCLEOTIDE SEQUENCE</scope>
</reference>
<evidence type="ECO:0000256" key="5">
    <source>
        <dbReference type="SAM" id="MobiDB-lite"/>
    </source>
</evidence>
<dbReference type="Proteomes" id="UP000604046">
    <property type="component" value="Unassembled WGS sequence"/>
</dbReference>
<dbReference type="OrthoDB" id="28208at2759"/>
<dbReference type="Pfam" id="PF01490">
    <property type="entry name" value="Aa_trans"/>
    <property type="match status" value="1"/>
</dbReference>
<comment type="subcellular location">
    <subcellularLocation>
        <location evidence="1">Membrane</location>
        <topology evidence="1">Multi-pass membrane protein</topology>
    </subcellularLocation>
</comment>
<evidence type="ECO:0000256" key="2">
    <source>
        <dbReference type="ARBA" id="ARBA00022692"/>
    </source>
</evidence>
<dbReference type="PANTHER" id="PTHR22950:SF652">
    <property type="entry name" value="TRANSMEMBRANE AMINO ACID TRANSPORTER FAMILY PROTEIN"/>
    <property type="match status" value="1"/>
</dbReference>
<feature type="region of interest" description="Disordered" evidence="5">
    <location>
        <begin position="20"/>
        <end position="44"/>
    </location>
</feature>
<feature type="region of interest" description="Disordered" evidence="5">
    <location>
        <begin position="1936"/>
        <end position="1972"/>
    </location>
</feature>
<feature type="transmembrane region" description="Helical" evidence="6">
    <location>
        <begin position="553"/>
        <end position="573"/>
    </location>
</feature>
<evidence type="ECO:0000313" key="8">
    <source>
        <dbReference type="EMBL" id="CAE7314931.1"/>
    </source>
</evidence>
<feature type="domain" description="Amino acid transporter transmembrane" evidence="7">
    <location>
        <begin position="476"/>
        <end position="879"/>
    </location>
</feature>
<name>A0A812NUB1_9DINO</name>
<evidence type="ECO:0000313" key="9">
    <source>
        <dbReference type="Proteomes" id="UP000604046"/>
    </source>
</evidence>
<sequence length="2005" mass="221396">MPVVDIIKCTVAVASHRRCQPNPLNPLARGPHPKPQNPAAAAPRKEYVVEVEAGQPSGLPGVGLPKLGSWLPKSGRGFWGSRAGSKGAEGFGGLNLSHVTGYYGNDFGAAATAVRICSKGVLKTLNFRPGVEGGLAGVDGEAGANIGWTPRDRMMHIVRITIRKTGWHTFQIIDGTDSEKTWSKDFKVGFRNWSQLRLLSLRGARRAISHSLVKDVMRSKFFGLCQCLEPWSRPERLQGVEKRDTGWIGLASPRGIGERDFPLWPISRVVGVLVQGSEKKEKLQGHRVVDWVRFCACFDNQHVLFCCVSGISLTDPDNEELELGKEREYHNSGTHKLRLRRLGEASADMDDKFDPRGWVTIRKTDMELVEEAHGQKPPKGPQCFLRAGLSDRPATSNRYLRSDRWHTVTITADCQDRTVLIFLDGIQATEKEINISASASAGGLGTDDAGRRVQGQEPRGAQRNADSPRAGDTNGSSIALTVTTLLKNMIGAGIFSLPIGLRYASPLPGLVVLGIIGVLSAGSYWMVGYSCITCKAKSFRELWSKLLNASTMWLIDVIIFVNGWITLVCYIILIGDFMTKSFLGLLGPDHLLTKSRVLNQTVITAMVLLPLSSAKDLNMLAYTSILGLGVLVYVVILVLQDSWMNSSSVSHDTPMCEWNMGMFEAISLYTNAFVAHYNAPKVFAELANPSYERWTILVGIAYGIAFVVYAEFAWAGFRRFEHEVQGNILKNYGPQLHVLIAWLGMGFSVAFTYPLVFNSAREAAINLLDMARRQFQATSCGSALTEAFGSRMQQLQAAWLGGWRRSPQSPAPKKRRHQPGTKTTCALVFLTYIIAIRCEDVGVANALAGSVMGCITCFVLPGLLFFLTVSVQLQSREGLPRPLLAKGAVKPSPAMYWKLRLAQAAGAVTALSGVLFTIIGTVPGHEPVFQRELHLDSRRPIEIGAGPVSPLDMLASSLTAAISPYAVPQGGFLLFASSHARGMPGGLMLRRITFYNTMLGSQQVEEQYLNSRYQREKKPPPQQLALSARAAPVLWLHGSFLCEFADCFISSAGGDLVHLLRSFTLGLEGASKSLGAGPQCVHGESPAGGPPLWPGSPEQQTSLYNITELFQRLPDWSEPLFKKWQPLWTAEDHAVPSLAASYVRRLQTNRQNLRGPLRGLLIPLGIKTINAGSQMILLILEKKDAQTYRLTIINSGAPGLEWHACSSAEPPKFKSQAALAFEDIPSSKAEDDAFWAMLVVTCAIPPSPMMAKEPLPLYDKFIPWLIGGPLEQGPLHYLVMNVYAIDGQDALALQGKWEWILADNSHEWYPEFPCKHEQEELDGAVRHRSRFSPLGSPEPVIKLTYTAKRAEDLDLKRPTTGSWSRARLCGQRLVAKSQYETLRLHLHCSGMFAVFPPHGNLMYSLPFELRIKYRTGYWTAPFAEKSRRFFRAPEQDQCEAGQDLRTPQYGGTGAWRCMTFALRFLLRDRGLSVVTSKLVKWHLRRSFLKLALKDLATARALSTSERTVLRIAAKQFALGAVKVSNRLASDAPQMAGAAERLLSEELSFCDARSVVSEVEAAVVAKPGAHHVWNDPSVLPVLDLQSGAEDQQPQAWGLHPFFDRLLRTDVSPGAATGVPLLVPINLLQVPTTVRDLDEVHRALQLCEILCAKLAFVGKERCKFSPYLRVSLLQHVFTELIPLPLGPATQKAPLNMHDAIWAPGGWDAVHPQMTRAAQLELLLILRRLAEHFAAASCMLANNKGFDATKITVFGSIAAIADRVARTTVRRSRDTGAEEGPSALTEALNGTLGGRPVAIDPNTFLVQSETIETAAPELNLARTAICAYFCEVMNHYEIKKLKDETLFDWDTYGWMMYVEREKGLERVVKQMCAKHLLETGKEWGKLVAGNQSENAYLVRTWPEFPALRDIIFFWKYFMCTDLRVFPDIGSWSLQAPEPSKILNPQPSTLNPQPSTLNPQPSTLNPQPSTLNPQPSTLADAHIRMHIVYSLERSSRCLLGRNSQSLRNP</sequence>
<keyword evidence="4 6" id="KW-0472">Membrane</keyword>
<dbReference type="GO" id="GO:0016020">
    <property type="term" value="C:membrane"/>
    <property type="evidence" value="ECO:0007669"/>
    <property type="project" value="UniProtKB-SubCell"/>
</dbReference>
<feature type="region of interest" description="Disordered" evidence="5">
    <location>
        <begin position="439"/>
        <end position="475"/>
    </location>
</feature>
<evidence type="ECO:0000259" key="7">
    <source>
        <dbReference type="Pfam" id="PF01490"/>
    </source>
</evidence>
<feature type="transmembrane region" description="Helical" evidence="6">
    <location>
        <begin position="736"/>
        <end position="756"/>
    </location>
</feature>
<keyword evidence="2 6" id="KW-0812">Transmembrane</keyword>
<gene>
    <name evidence="8" type="primary">AVT7</name>
    <name evidence="8" type="ORF">SNAT2548_LOCUS16525</name>
</gene>
<evidence type="ECO:0000256" key="1">
    <source>
        <dbReference type="ARBA" id="ARBA00004141"/>
    </source>
</evidence>
<proteinExistence type="predicted"/>
<feature type="transmembrane region" description="Helical" evidence="6">
    <location>
        <begin position="619"/>
        <end position="639"/>
    </location>
</feature>
<keyword evidence="3 6" id="KW-1133">Transmembrane helix</keyword>
<feature type="compositionally biased region" description="Polar residues" evidence="5">
    <location>
        <begin position="1939"/>
        <end position="1972"/>
    </location>
</feature>
<dbReference type="InterPro" id="IPR013057">
    <property type="entry name" value="AA_transpt_TM"/>
</dbReference>
<protein>
    <submittedName>
        <fullName evidence="8">AVT7 protein</fullName>
    </submittedName>
</protein>
<comment type="caution">
    <text evidence="8">The sequence shown here is derived from an EMBL/GenBank/DDBJ whole genome shotgun (WGS) entry which is preliminary data.</text>
</comment>
<dbReference type="GO" id="GO:0015179">
    <property type="term" value="F:L-amino acid transmembrane transporter activity"/>
    <property type="evidence" value="ECO:0007669"/>
    <property type="project" value="TreeGrafter"/>
</dbReference>
<feature type="transmembrane region" description="Helical" evidence="6">
    <location>
        <begin position="843"/>
        <end position="867"/>
    </location>
</feature>
<evidence type="ECO:0000256" key="4">
    <source>
        <dbReference type="ARBA" id="ARBA00023136"/>
    </source>
</evidence>
<feature type="transmembrane region" description="Helical" evidence="6">
    <location>
        <begin position="694"/>
        <end position="716"/>
    </location>
</feature>
<dbReference type="PANTHER" id="PTHR22950">
    <property type="entry name" value="AMINO ACID TRANSPORTER"/>
    <property type="match status" value="1"/>
</dbReference>
<accession>A0A812NUB1</accession>